<dbReference type="GO" id="GO:0006606">
    <property type="term" value="P:protein import into nucleus"/>
    <property type="evidence" value="ECO:0007669"/>
    <property type="project" value="InterPro"/>
</dbReference>
<dbReference type="Pfam" id="PF25574">
    <property type="entry name" value="TPR_IMB1"/>
    <property type="match status" value="1"/>
</dbReference>
<dbReference type="InterPro" id="IPR011989">
    <property type="entry name" value="ARM-like"/>
</dbReference>
<dbReference type="GeneID" id="37271345"/>
<keyword evidence="5" id="KW-0963">Cytoplasm</keyword>
<feature type="domain" description="Importin N-terminal" evidence="11">
    <location>
        <begin position="21"/>
        <end position="101"/>
    </location>
</feature>
<dbReference type="SMART" id="SM00185">
    <property type="entry name" value="ARM"/>
    <property type="match status" value="2"/>
</dbReference>
<dbReference type="SMART" id="SM00913">
    <property type="entry name" value="IBN_N"/>
    <property type="match status" value="1"/>
</dbReference>
<dbReference type="Gene3D" id="1.25.10.10">
    <property type="entry name" value="Leucine-rich Repeat Variant"/>
    <property type="match status" value="1"/>
</dbReference>
<dbReference type="OrthoDB" id="10263328at2759"/>
<keyword evidence="6" id="KW-0677">Repeat</keyword>
<dbReference type="EMBL" id="KZ819283">
    <property type="protein sequence ID" value="PWO01189.1"/>
    <property type="molecule type" value="Genomic_DNA"/>
</dbReference>
<accession>A0A316ZJ94</accession>
<dbReference type="Pfam" id="PF13513">
    <property type="entry name" value="HEAT_EZ"/>
    <property type="match status" value="1"/>
</dbReference>
<evidence type="ECO:0000256" key="5">
    <source>
        <dbReference type="ARBA" id="ARBA00022490"/>
    </source>
</evidence>
<evidence type="ECO:0000256" key="4">
    <source>
        <dbReference type="ARBA" id="ARBA00022448"/>
    </source>
</evidence>
<evidence type="ECO:0000256" key="1">
    <source>
        <dbReference type="ARBA" id="ARBA00004259"/>
    </source>
</evidence>
<dbReference type="AlphaFoldDB" id="A0A316ZJ94"/>
<evidence type="ECO:0000259" key="11">
    <source>
        <dbReference type="PROSITE" id="PS50166"/>
    </source>
</evidence>
<evidence type="ECO:0000313" key="13">
    <source>
        <dbReference type="Proteomes" id="UP000245946"/>
    </source>
</evidence>
<organism evidence="12 13">
    <name type="scientific">Tilletiopsis washingtonensis</name>
    <dbReference type="NCBI Taxonomy" id="58919"/>
    <lineage>
        <taxon>Eukaryota</taxon>
        <taxon>Fungi</taxon>
        <taxon>Dikarya</taxon>
        <taxon>Basidiomycota</taxon>
        <taxon>Ustilaginomycotina</taxon>
        <taxon>Exobasidiomycetes</taxon>
        <taxon>Entylomatales</taxon>
        <taxon>Entylomatales incertae sedis</taxon>
        <taxon>Tilletiopsis</taxon>
    </lineage>
</organism>
<proteinExistence type="inferred from homology"/>
<comment type="similarity">
    <text evidence="3">Belongs to the importin beta family. Importin beta-1 subfamily.</text>
</comment>
<dbReference type="GO" id="GO:0031267">
    <property type="term" value="F:small GTPase binding"/>
    <property type="evidence" value="ECO:0007669"/>
    <property type="project" value="InterPro"/>
</dbReference>
<evidence type="ECO:0000313" key="12">
    <source>
        <dbReference type="EMBL" id="PWO01189.1"/>
    </source>
</evidence>
<dbReference type="Proteomes" id="UP000245946">
    <property type="component" value="Unassembled WGS sequence"/>
</dbReference>
<dbReference type="RefSeq" id="XP_025601467.1">
    <property type="nucleotide sequence ID" value="XM_025743801.1"/>
</dbReference>
<gene>
    <name evidence="12" type="ORF">FA09DRAFT_335819</name>
</gene>
<sequence length="874" mass="94336">MNAAELLQNTLSPDATVRQDAEQKLERASVDSYPAYVTMLAAELANESSPPHIRNAAGLAVKNALTARDPARLEEYAQRWLSLVPDAQADVKSKTFSTLSSPDARVGVVSAQVISSIAAIELPRGQWPDLISQLTAAMADLNNIRLRQAALQTIGFTCEIIAASEKPEVLAAQSNEILTAVIQGARKEETSTEVQLAALQALFNSLEFVRANFEREGERNYIMQVICEATQNADVKIKIAAFECLVQIMHLYYDKMRFYMEQALFGLTVLGMRDPEPTVAMQAIEFWSTVCEEELDLMMEAEEAHEYGDEPDRPCHGFARIALPEILPVLMDTLKQTDEDADEDEWNAAKSAGAAVGLLAEVTTDEIVPLAIPFIEANIKNAQWNAREAAVMCFGSILQGPNESNLAPLVEQALPTIIELMSDPSTPVKDTASWTLARITDLTCSAIKVDQHLQPLIQALVTNLNAEPRVATNCSWSLMNLCEQLGGAASQTPDGNPAATSVVSPYFEGIVSSLLAASDRPSNEGNARASAYEALSTSVAACAQDCLPHVSNVVVNILARQAHLNSVASQLVGMDDRNNWAELQTNLCSVLQAVMRRLGQDIMPLGDQIMTSLLTTIQSCGKQSEALEDAFMAVGAFATAAEGGFEKYISSFNPFLLSALRDHQETMLCKTAVGIVGDVCRALGPAAINYAEPYMTALTENVQSASLNRDVKPVILSSFGDVALATGAGFAPFLPNTMATLQQAAQSATPGAAVEWSLMEFFTTLREAITDAYAGIVAGILSDSRPDLLQPYVESILSFIAAISSSPSERTEELLRSSIGLLGDICAAYPNGELKQLLTQDWVAELIKAARAKSMGGETRKVASWAREQIRKAM</sequence>
<evidence type="ECO:0000256" key="7">
    <source>
        <dbReference type="ARBA" id="ARBA00022927"/>
    </source>
</evidence>
<evidence type="ECO:0000256" key="3">
    <source>
        <dbReference type="ARBA" id="ARBA00010907"/>
    </source>
</evidence>
<keyword evidence="13" id="KW-1185">Reference proteome</keyword>
<dbReference type="InterPro" id="IPR016024">
    <property type="entry name" value="ARM-type_fold"/>
</dbReference>
<dbReference type="PANTHER" id="PTHR10527">
    <property type="entry name" value="IMPORTIN BETA"/>
    <property type="match status" value="1"/>
</dbReference>
<evidence type="ECO:0000256" key="8">
    <source>
        <dbReference type="ARBA" id="ARBA00023242"/>
    </source>
</evidence>
<dbReference type="InterPro" id="IPR000225">
    <property type="entry name" value="Armadillo"/>
</dbReference>
<keyword evidence="7" id="KW-0653">Protein transport</keyword>
<dbReference type="SUPFAM" id="SSF48371">
    <property type="entry name" value="ARM repeat"/>
    <property type="match status" value="1"/>
</dbReference>
<dbReference type="InterPro" id="IPR040122">
    <property type="entry name" value="Importin_beta"/>
</dbReference>
<dbReference type="PROSITE" id="PS50166">
    <property type="entry name" value="IMPORTIN_B_NT"/>
    <property type="match status" value="1"/>
</dbReference>
<dbReference type="STRING" id="58919.A0A316ZJ94"/>
<evidence type="ECO:0000256" key="6">
    <source>
        <dbReference type="ARBA" id="ARBA00022737"/>
    </source>
</evidence>
<comment type="subcellular location">
    <subcellularLocation>
        <location evidence="2">Cytoplasm</location>
    </subcellularLocation>
    <subcellularLocation>
        <location evidence="1">Nucleus envelope</location>
    </subcellularLocation>
</comment>
<keyword evidence="4" id="KW-0813">Transport</keyword>
<dbReference type="Pfam" id="PF03810">
    <property type="entry name" value="IBN_N"/>
    <property type="match status" value="1"/>
</dbReference>
<evidence type="ECO:0000256" key="10">
    <source>
        <dbReference type="ARBA" id="ARBA00083566"/>
    </source>
</evidence>
<name>A0A316ZJ94_9BASI</name>
<dbReference type="InterPro" id="IPR058584">
    <property type="entry name" value="IMB1_TNPO1-like_TPR"/>
</dbReference>
<reference evidence="12 13" key="1">
    <citation type="journal article" date="2018" name="Mol. Biol. Evol.">
        <title>Broad Genomic Sampling Reveals a Smut Pathogenic Ancestry of the Fungal Clade Ustilaginomycotina.</title>
        <authorList>
            <person name="Kijpornyongpan T."/>
            <person name="Mondo S.J."/>
            <person name="Barry K."/>
            <person name="Sandor L."/>
            <person name="Lee J."/>
            <person name="Lipzen A."/>
            <person name="Pangilinan J."/>
            <person name="LaButti K."/>
            <person name="Hainaut M."/>
            <person name="Henrissat B."/>
            <person name="Grigoriev I.V."/>
            <person name="Spatafora J.W."/>
            <person name="Aime M.C."/>
        </authorList>
    </citation>
    <scope>NUCLEOTIDE SEQUENCE [LARGE SCALE GENOMIC DNA]</scope>
    <source>
        <strain evidence="12 13">MCA 4186</strain>
    </source>
</reference>
<dbReference type="FunFam" id="1.25.10.10:FF:000027">
    <property type="entry name" value="Importin subunit beta-1"/>
    <property type="match status" value="1"/>
</dbReference>
<dbReference type="InterPro" id="IPR001494">
    <property type="entry name" value="Importin-beta_N"/>
</dbReference>
<dbReference type="GO" id="GO:0005635">
    <property type="term" value="C:nuclear envelope"/>
    <property type="evidence" value="ECO:0007669"/>
    <property type="project" value="UniProtKB-SubCell"/>
</dbReference>
<dbReference type="GO" id="GO:0005737">
    <property type="term" value="C:cytoplasm"/>
    <property type="evidence" value="ECO:0007669"/>
    <property type="project" value="UniProtKB-SubCell"/>
</dbReference>
<evidence type="ECO:0000256" key="2">
    <source>
        <dbReference type="ARBA" id="ARBA00004496"/>
    </source>
</evidence>
<protein>
    <recommendedName>
        <fullName evidence="9">Importin-95</fullName>
    </recommendedName>
    <alternativeName>
        <fullName evidence="10">Karyopherin-95</fullName>
    </alternativeName>
</protein>
<keyword evidence="8" id="KW-0539">Nucleus</keyword>
<evidence type="ECO:0000256" key="9">
    <source>
        <dbReference type="ARBA" id="ARBA00079884"/>
    </source>
</evidence>